<name>A0A0E3WTP3_9EURY</name>
<accession>A0A0E3WTP3</accession>
<keyword evidence="1" id="KW-0812">Transmembrane</keyword>
<dbReference type="STRING" id="1434110.MSHOH_1762"/>
<evidence type="ECO:0000256" key="1">
    <source>
        <dbReference type="SAM" id="Phobius"/>
    </source>
</evidence>
<sequence length="237" mass="26326">MPGDYVITASYYQNNTLAYSKEITLRIEDEGDYVFDLLLYPVPENGVTGIISTRINDPNGINPPEQTGTDSLNASYLSIALMLFLILGGVYKFSRKDQKTKKNRAQEGKSNMSGLLVKVLGKSTDSGIKSASGNYGKAVFLTEPVIEPGDNYDGDNSYINTAALNKQPVSPDLHEVLDIIRGHKGRITQKDLRSRLSYSEVKVSLMLSELEKRGLIKKFRNGRENIVVLVYEDPEEP</sequence>
<feature type="transmembrane region" description="Helical" evidence="1">
    <location>
        <begin position="74"/>
        <end position="94"/>
    </location>
</feature>
<protein>
    <recommendedName>
        <fullName evidence="2">DUF7343 domain-containing protein</fullName>
    </recommendedName>
</protein>
<keyword evidence="1" id="KW-1133">Transmembrane helix</keyword>
<dbReference type="HOGENOM" id="CLU_062160_0_0_2"/>
<evidence type="ECO:0000313" key="4">
    <source>
        <dbReference type="Proteomes" id="UP000033101"/>
    </source>
</evidence>
<dbReference type="PATRIC" id="fig|1434110.4.peg.2232"/>
<proteinExistence type="predicted"/>
<dbReference type="SUPFAM" id="SSF46785">
    <property type="entry name" value="Winged helix' DNA-binding domain"/>
    <property type="match status" value="1"/>
</dbReference>
<reference evidence="3 4" key="1">
    <citation type="submission" date="2014-07" db="EMBL/GenBank/DDBJ databases">
        <title>Methanogenic archaea and the global carbon cycle.</title>
        <authorList>
            <person name="Henriksen J.R."/>
            <person name="Luke J."/>
            <person name="Reinhart S."/>
            <person name="Benedict M.N."/>
            <person name="Youngblut N.D."/>
            <person name="Metcalf M.E."/>
            <person name="Whitaker R.J."/>
            <person name="Metcalf W.W."/>
        </authorList>
    </citation>
    <scope>NUCLEOTIDE SEQUENCE [LARGE SCALE GENOMIC DNA]</scope>
    <source>
        <strain evidence="3 4">HB-1</strain>
    </source>
</reference>
<keyword evidence="4" id="KW-1185">Reference proteome</keyword>
<dbReference type="Pfam" id="PF24034">
    <property type="entry name" value="DUF7343"/>
    <property type="match status" value="1"/>
</dbReference>
<dbReference type="EMBL" id="CP009516">
    <property type="protein sequence ID" value="AKB78245.1"/>
    <property type="molecule type" value="Genomic_DNA"/>
</dbReference>
<evidence type="ECO:0000313" key="3">
    <source>
        <dbReference type="EMBL" id="AKB78245.1"/>
    </source>
</evidence>
<dbReference type="Gene3D" id="1.10.10.10">
    <property type="entry name" value="Winged helix-like DNA-binding domain superfamily/Winged helix DNA-binding domain"/>
    <property type="match status" value="1"/>
</dbReference>
<evidence type="ECO:0000259" key="2">
    <source>
        <dbReference type="Pfam" id="PF24034"/>
    </source>
</evidence>
<dbReference type="AlphaFoldDB" id="A0A0E3WTP3"/>
<organism evidence="3 4">
    <name type="scientific">Methanosarcina horonobensis HB-1 = JCM 15518</name>
    <dbReference type="NCBI Taxonomy" id="1434110"/>
    <lineage>
        <taxon>Archaea</taxon>
        <taxon>Methanobacteriati</taxon>
        <taxon>Methanobacteriota</taxon>
        <taxon>Stenosarchaea group</taxon>
        <taxon>Methanomicrobia</taxon>
        <taxon>Methanosarcinales</taxon>
        <taxon>Methanosarcinaceae</taxon>
        <taxon>Methanosarcina</taxon>
    </lineage>
</organism>
<dbReference type="InterPro" id="IPR036388">
    <property type="entry name" value="WH-like_DNA-bd_sf"/>
</dbReference>
<gene>
    <name evidence="3" type="ORF">MSHOH_1762</name>
</gene>
<feature type="domain" description="DUF7343" evidence="2">
    <location>
        <begin position="172"/>
        <end position="229"/>
    </location>
</feature>
<keyword evidence="1" id="KW-0472">Membrane</keyword>
<dbReference type="InterPro" id="IPR055767">
    <property type="entry name" value="DUF7343"/>
</dbReference>
<dbReference type="KEGG" id="mhor:MSHOH_1762"/>
<dbReference type="Proteomes" id="UP000033101">
    <property type="component" value="Chromosome"/>
</dbReference>
<dbReference type="InterPro" id="IPR036390">
    <property type="entry name" value="WH_DNA-bd_sf"/>
</dbReference>